<protein>
    <recommendedName>
        <fullName evidence="2">Lcl C-terminal domain-containing protein</fullName>
    </recommendedName>
</protein>
<reference evidence="3 4" key="1">
    <citation type="journal article" date="2016" name="Environ. Microbiol.">
        <title>Genomic resolution of a cold subsurface aquifer community provides metabolic insights for novel microbes adapted to high CO concentrations.</title>
        <authorList>
            <person name="Probst A.J."/>
            <person name="Castelle C.J."/>
            <person name="Singh A."/>
            <person name="Brown C.T."/>
            <person name="Anantharaman K."/>
            <person name="Sharon I."/>
            <person name="Hug L.A."/>
            <person name="Burstein D."/>
            <person name="Emerson J.B."/>
            <person name="Thomas B.C."/>
            <person name="Banfield J.F."/>
        </authorList>
    </citation>
    <scope>NUCLEOTIDE SEQUENCE [LARGE SCALE GENOMIC DNA]</scope>
    <source>
        <strain evidence="3">CG1_02_41_21</strain>
    </source>
</reference>
<dbReference type="InterPro" id="IPR011460">
    <property type="entry name" value="Lcl_C"/>
</dbReference>
<proteinExistence type="predicted"/>
<feature type="domain" description="Lcl C-terminal" evidence="2">
    <location>
        <begin position="184"/>
        <end position="324"/>
    </location>
</feature>
<sequence length="326" mass="34812">MSIIPKKLSGSALLMTLLVLTGIFIIAFGAGYLSFFNTKNTDIYQQSARARLAAEAGAERMKWELGNNDYDLDATCGLSTSTRLFETQFDDGSYYLKCDFDQADYPKIQAVGVYKNISVTLDTGICYNIETECTSTCALGSLCGGGALFSASPLMVASPSGCTDISGTGCDNSFTATSTPDTASLAWDNATTSVTSAIDADDGRVNVTTIKAANGGNVPANLVAIKFCEDLSVNSKTGWYLPAKNELNTVLRNSNYCTEDSQGPEPLYCDHSTSTSPIIGGFSNSSPYMSSTENDVDTFWSQDFTNGTQATSTKSSAIFLRCIRRP</sequence>
<organism evidence="3 4">
    <name type="scientific">Candidatus Falkowbacteria bacterium CG1_02_41_21</name>
    <dbReference type="NCBI Taxonomy" id="1805147"/>
    <lineage>
        <taxon>Bacteria</taxon>
        <taxon>Candidatus Falkowiibacteriota</taxon>
    </lineage>
</organism>
<evidence type="ECO:0000259" key="2">
    <source>
        <dbReference type="Pfam" id="PF07603"/>
    </source>
</evidence>
<accession>A0A1J4TAN4</accession>
<feature type="transmembrane region" description="Helical" evidence="1">
    <location>
        <begin position="12"/>
        <end position="35"/>
    </location>
</feature>
<dbReference type="Pfam" id="PF07603">
    <property type="entry name" value="Lcl_C"/>
    <property type="match status" value="1"/>
</dbReference>
<keyword evidence="1" id="KW-1133">Transmembrane helix</keyword>
<keyword evidence="1" id="KW-0812">Transmembrane</keyword>
<keyword evidence="1" id="KW-0472">Membrane</keyword>
<name>A0A1J4TAN4_9BACT</name>
<evidence type="ECO:0000313" key="3">
    <source>
        <dbReference type="EMBL" id="OIO07542.1"/>
    </source>
</evidence>
<dbReference type="EMBL" id="MNUV01000035">
    <property type="protein sequence ID" value="OIO07542.1"/>
    <property type="molecule type" value="Genomic_DNA"/>
</dbReference>
<dbReference type="AlphaFoldDB" id="A0A1J4TAN4"/>
<gene>
    <name evidence="3" type="ORF">AUJ35_01875</name>
</gene>
<evidence type="ECO:0000256" key="1">
    <source>
        <dbReference type="SAM" id="Phobius"/>
    </source>
</evidence>
<dbReference type="Proteomes" id="UP000182860">
    <property type="component" value="Unassembled WGS sequence"/>
</dbReference>
<evidence type="ECO:0000313" key="4">
    <source>
        <dbReference type="Proteomes" id="UP000182860"/>
    </source>
</evidence>
<comment type="caution">
    <text evidence="3">The sequence shown here is derived from an EMBL/GenBank/DDBJ whole genome shotgun (WGS) entry which is preliminary data.</text>
</comment>